<protein>
    <submittedName>
        <fullName evidence="2">Uncharacterized protein</fullName>
    </submittedName>
</protein>
<name>A0A146KD81_9EUKA</name>
<feature type="coiled-coil region" evidence="1">
    <location>
        <begin position="41"/>
        <end position="89"/>
    </location>
</feature>
<feature type="non-terminal residue" evidence="2">
    <location>
        <position position="1"/>
    </location>
</feature>
<dbReference type="AlphaFoldDB" id="A0A146KD81"/>
<organism evidence="2">
    <name type="scientific">Trepomonas sp. PC1</name>
    <dbReference type="NCBI Taxonomy" id="1076344"/>
    <lineage>
        <taxon>Eukaryota</taxon>
        <taxon>Metamonada</taxon>
        <taxon>Diplomonadida</taxon>
        <taxon>Hexamitidae</taxon>
        <taxon>Hexamitinae</taxon>
        <taxon>Trepomonas</taxon>
    </lineage>
</organism>
<evidence type="ECO:0000313" key="2">
    <source>
        <dbReference type="EMBL" id="JAP93446.1"/>
    </source>
</evidence>
<keyword evidence="1" id="KW-0175">Coiled coil</keyword>
<evidence type="ECO:0000256" key="1">
    <source>
        <dbReference type="SAM" id="Coils"/>
    </source>
</evidence>
<sequence length="143" mass="16681">MRLVKFCQSVYNPLQYKQNLAKQLFPAIDFNQLTPYCNNLLSEIEENTKQLQQQVIKEEEIIPTTKFQIEQLKTQLQKFIENSQKLLNSNYLSGQIIQLQNCEYISDHVSKLICDVGQEIQKLNYKTEALKEQNQVGILLDGL</sequence>
<accession>A0A146KD81</accession>
<gene>
    <name evidence="2" type="ORF">TPC1_14272</name>
</gene>
<proteinExistence type="predicted"/>
<feature type="non-terminal residue" evidence="2">
    <location>
        <position position="143"/>
    </location>
</feature>
<reference evidence="2" key="1">
    <citation type="submission" date="2015-07" db="EMBL/GenBank/DDBJ databases">
        <title>Adaptation to a free-living lifestyle via gene acquisitions in the diplomonad Trepomonas sp. PC1.</title>
        <authorList>
            <person name="Xu F."/>
            <person name="Jerlstrom-Hultqvist J."/>
            <person name="Kolisko M."/>
            <person name="Simpson A.G.B."/>
            <person name="Roger A.J."/>
            <person name="Svard S.G."/>
            <person name="Andersson J.O."/>
        </authorList>
    </citation>
    <scope>NUCLEOTIDE SEQUENCE</scope>
    <source>
        <strain evidence="2">PC1</strain>
    </source>
</reference>
<dbReference type="EMBL" id="GDID01003160">
    <property type="protein sequence ID" value="JAP93446.1"/>
    <property type="molecule type" value="Transcribed_RNA"/>
</dbReference>